<dbReference type="Proteomes" id="UP000775872">
    <property type="component" value="Unassembled WGS sequence"/>
</dbReference>
<evidence type="ECO:0000259" key="2">
    <source>
        <dbReference type="PROSITE" id="PS50011"/>
    </source>
</evidence>
<dbReference type="PANTHER" id="PTHR37542:SF1">
    <property type="entry name" value="PRION-INHIBITION AND PROPAGATION HELO DOMAIN-CONTAINING PROTEIN"/>
    <property type="match status" value="1"/>
</dbReference>
<dbReference type="InterPro" id="IPR000719">
    <property type="entry name" value="Prot_kinase_dom"/>
</dbReference>
<dbReference type="SUPFAM" id="SSF56112">
    <property type="entry name" value="Protein kinase-like (PK-like)"/>
    <property type="match status" value="1"/>
</dbReference>
<gene>
    <name evidence="3" type="ORF">CSOL1703_00000413</name>
</gene>
<dbReference type="GO" id="GO:0005524">
    <property type="term" value="F:ATP binding"/>
    <property type="evidence" value="ECO:0007669"/>
    <property type="project" value="InterPro"/>
</dbReference>
<name>A0A9N9Z3E7_9HYPO</name>
<proteinExistence type="predicted"/>
<dbReference type="InterPro" id="IPR011009">
    <property type="entry name" value="Kinase-like_dom_sf"/>
</dbReference>
<feature type="compositionally biased region" description="Pro residues" evidence="1">
    <location>
        <begin position="206"/>
        <end position="216"/>
    </location>
</feature>
<organism evidence="3 4">
    <name type="scientific">Clonostachys solani</name>
    <dbReference type="NCBI Taxonomy" id="160281"/>
    <lineage>
        <taxon>Eukaryota</taxon>
        <taxon>Fungi</taxon>
        <taxon>Dikarya</taxon>
        <taxon>Ascomycota</taxon>
        <taxon>Pezizomycotina</taxon>
        <taxon>Sordariomycetes</taxon>
        <taxon>Hypocreomycetidae</taxon>
        <taxon>Hypocreales</taxon>
        <taxon>Bionectriaceae</taxon>
        <taxon>Clonostachys</taxon>
    </lineage>
</organism>
<sequence length="618" mass="70565">KKVEEKSQISEPSRRLIPIMDPITVFAILENCYKYGAWIVEFCESCKHADQELAERARKVESVWIRMKEQAQFMERIEPVMKPELRYDFKESLKVLERKLSVANANIQAVQQHEIALGPGGKKKIFQFQRWARKGKFAFEKETLDEIIADLDDWRDRFDPTWYLTMLNANPKIDEELRKAGQLASHQVHHARSASRGIDSRDGSFPPSPTRTPPPSYSSETPSPRGLQRNLSWDVPTPLALAGGIREAVRPKDSTNASVFLAEREMETLSIPYSSAKLAKFPTSKSGMSMILVKVDISTGVSKADKTEDVRDLARRLKNANPYAFGLLKCTGAIKIFHRSPERREKWLTGIDIVFETPKNTDARQMHSLRELLVKANQAGQELTLTRRVQVAKELTQAVNYVHTFDFVHKNICPESVLVVDNDDALTSRRRRSTFLVGFECFRSSDGNTVMRSDTAWERNVYRHPSRQGFNVTEKYRMQHDIYSLGVCLFEIGLCESLLTFADVQGPLKPEFGPIIQEFLAWYTESTGRELSNAYQFHTAGPKFKEFLVQYAKTRLPQKMGERYTQVVLSCLTCLDEGNDSFGDLAGDDDEYDDEEDGSTIGFRFIKQILTKLSEIKL</sequence>
<dbReference type="Gene3D" id="1.10.510.10">
    <property type="entry name" value="Transferase(Phosphotransferase) domain 1"/>
    <property type="match status" value="1"/>
</dbReference>
<evidence type="ECO:0000256" key="1">
    <source>
        <dbReference type="SAM" id="MobiDB-lite"/>
    </source>
</evidence>
<evidence type="ECO:0000313" key="3">
    <source>
        <dbReference type="EMBL" id="CAH0048467.1"/>
    </source>
</evidence>
<dbReference type="EMBL" id="CABFOC020000035">
    <property type="protein sequence ID" value="CAH0048467.1"/>
    <property type="molecule type" value="Genomic_DNA"/>
</dbReference>
<dbReference type="PROSITE" id="PS50011">
    <property type="entry name" value="PROTEIN_KINASE_DOM"/>
    <property type="match status" value="1"/>
</dbReference>
<protein>
    <recommendedName>
        <fullName evidence="2">Protein kinase domain-containing protein</fullName>
    </recommendedName>
</protein>
<comment type="caution">
    <text evidence="3">The sequence shown here is derived from an EMBL/GenBank/DDBJ whole genome shotgun (WGS) entry which is preliminary data.</text>
</comment>
<feature type="non-terminal residue" evidence="3">
    <location>
        <position position="1"/>
    </location>
</feature>
<dbReference type="PANTHER" id="PTHR37542">
    <property type="entry name" value="HELO DOMAIN-CONTAINING PROTEIN-RELATED"/>
    <property type="match status" value="1"/>
</dbReference>
<accession>A0A9N9Z3E7</accession>
<reference evidence="3" key="1">
    <citation type="submission" date="2021-10" db="EMBL/GenBank/DDBJ databases">
        <authorList>
            <person name="Piombo E."/>
        </authorList>
    </citation>
    <scope>NUCLEOTIDE SEQUENCE</scope>
</reference>
<dbReference type="GO" id="GO:0004672">
    <property type="term" value="F:protein kinase activity"/>
    <property type="evidence" value="ECO:0007669"/>
    <property type="project" value="InterPro"/>
</dbReference>
<dbReference type="AlphaFoldDB" id="A0A9N9Z3E7"/>
<feature type="region of interest" description="Disordered" evidence="1">
    <location>
        <begin position="181"/>
        <end position="232"/>
    </location>
</feature>
<feature type="domain" description="Protein kinase" evidence="2">
    <location>
        <begin position="245"/>
        <end position="618"/>
    </location>
</feature>
<keyword evidence="4" id="KW-1185">Reference proteome</keyword>
<evidence type="ECO:0000313" key="4">
    <source>
        <dbReference type="Proteomes" id="UP000775872"/>
    </source>
</evidence>
<dbReference type="OrthoDB" id="1911848at2759"/>